<name>A0A2T3FNH1_9CLOT</name>
<dbReference type="AlphaFoldDB" id="A0A2T3FNH1"/>
<evidence type="ECO:0000313" key="2">
    <source>
        <dbReference type="Proteomes" id="UP000241048"/>
    </source>
</evidence>
<reference evidence="1 2" key="1">
    <citation type="submission" date="2018-03" db="EMBL/GenBank/DDBJ databases">
        <title>Lachnoclostridium SNUG30386 gen.nov., sp.nov., isolated from human faeces.</title>
        <authorList>
            <person name="Seo B."/>
            <person name="Jeon K."/>
            <person name="Ko G."/>
        </authorList>
    </citation>
    <scope>NUCLEOTIDE SEQUENCE [LARGE SCALE GENOMIC DNA]</scope>
    <source>
        <strain evidence="1 2">SNUG30386</strain>
    </source>
</reference>
<dbReference type="Proteomes" id="UP000241048">
    <property type="component" value="Unassembled WGS sequence"/>
</dbReference>
<accession>A0A2T3FNH1</accession>
<comment type="caution">
    <text evidence="1">The sequence shown here is derived from an EMBL/GenBank/DDBJ whole genome shotgun (WGS) entry which is preliminary data.</text>
</comment>
<proteinExistence type="predicted"/>
<organism evidence="1 2">
    <name type="scientific">Clostridium fessum</name>
    <dbReference type="NCBI Taxonomy" id="2126740"/>
    <lineage>
        <taxon>Bacteria</taxon>
        <taxon>Bacillati</taxon>
        <taxon>Bacillota</taxon>
        <taxon>Clostridia</taxon>
        <taxon>Eubacteriales</taxon>
        <taxon>Clostridiaceae</taxon>
        <taxon>Clostridium</taxon>
    </lineage>
</organism>
<dbReference type="GeneID" id="93724802"/>
<dbReference type="EMBL" id="PYLO01000003">
    <property type="protein sequence ID" value="PST36810.1"/>
    <property type="molecule type" value="Genomic_DNA"/>
</dbReference>
<evidence type="ECO:0000313" key="1">
    <source>
        <dbReference type="EMBL" id="PST36810.1"/>
    </source>
</evidence>
<dbReference type="RefSeq" id="WP_002596310.1">
    <property type="nucleotide sequence ID" value="NZ_JAQDZI010000006.1"/>
</dbReference>
<protein>
    <submittedName>
        <fullName evidence="1">Uncharacterized protein</fullName>
    </submittedName>
</protein>
<gene>
    <name evidence="1" type="ORF">C7U56_09595</name>
</gene>
<keyword evidence="2" id="KW-1185">Reference proteome</keyword>
<sequence length="141" mass="16241">MKKREFQKKAAAALLGKLADVVMELEENPNITITSEYHSSYFKLRKNYNLIQISVKQTGELTYQLTDMLGNTGRSQIYVQYHAGDDPEHLIKKFVEDFGRLYKDFLLAGTLHDFVRIQLSVDADTEEALREYEDCIRAGCL</sequence>